<organism evidence="1">
    <name type="scientific">marine sediment metagenome</name>
    <dbReference type="NCBI Taxonomy" id="412755"/>
    <lineage>
        <taxon>unclassified sequences</taxon>
        <taxon>metagenomes</taxon>
        <taxon>ecological metagenomes</taxon>
    </lineage>
</organism>
<dbReference type="EMBL" id="BARS01054706">
    <property type="protein sequence ID" value="GAG51053.1"/>
    <property type="molecule type" value="Genomic_DNA"/>
</dbReference>
<reference evidence="1" key="1">
    <citation type="journal article" date="2014" name="Front. Microbiol.">
        <title>High frequency of phylogenetically diverse reductive dehalogenase-homologous genes in deep subseafloor sedimentary metagenomes.</title>
        <authorList>
            <person name="Kawai M."/>
            <person name="Futagami T."/>
            <person name="Toyoda A."/>
            <person name="Takaki Y."/>
            <person name="Nishi S."/>
            <person name="Hori S."/>
            <person name="Arai W."/>
            <person name="Tsubouchi T."/>
            <person name="Morono Y."/>
            <person name="Uchiyama I."/>
            <person name="Ito T."/>
            <person name="Fujiyama A."/>
            <person name="Inagaki F."/>
            <person name="Takami H."/>
        </authorList>
    </citation>
    <scope>NUCLEOTIDE SEQUENCE</scope>
    <source>
        <strain evidence="1">Expedition CK06-06</strain>
    </source>
</reference>
<proteinExistence type="predicted"/>
<protein>
    <recommendedName>
        <fullName evidence="2">Terminase large subunit gp17-like C-terminal domain-containing protein</fullName>
    </recommendedName>
</protein>
<dbReference type="Gene3D" id="3.30.420.240">
    <property type="match status" value="1"/>
</dbReference>
<dbReference type="AlphaFoldDB" id="X0YRP0"/>
<accession>X0YRP0</accession>
<comment type="caution">
    <text evidence="1">The sequence shown here is derived from an EMBL/GenBank/DDBJ whole genome shotgun (WGS) entry which is preliminary data.</text>
</comment>
<evidence type="ECO:0008006" key="2">
    <source>
        <dbReference type="Google" id="ProtNLM"/>
    </source>
</evidence>
<gene>
    <name evidence="1" type="ORF">S01H1_80930</name>
</gene>
<evidence type="ECO:0000313" key="1">
    <source>
        <dbReference type="EMBL" id="GAG51053.1"/>
    </source>
</evidence>
<sequence>ADRHDATVLTIGRLVFPSSDALVQEPRLEVVEHCCFQGERHDLLYGRLVDLLGHVWRVRRVAVDATGLGETVARFLATALRTGVVLPVRFSSESKSRLGYRLLAAVNGGRLKAYAQDGSLEYRCFWREMERARAAYRPNRTMNFFVEPSQGHDDYLMSLALLVEAARDARPRAARGRLREEAWA</sequence>
<feature type="non-terminal residue" evidence="1">
    <location>
        <position position="1"/>
    </location>
</feature>
<name>X0YRP0_9ZZZZ</name>